<keyword evidence="3 6" id="KW-0812">Transmembrane</keyword>
<reference evidence="7" key="1">
    <citation type="submission" date="2022-12" db="EMBL/GenBank/DDBJ databases">
        <title>Reference genome sequencing for broad-spectrum identification of bacterial and archaeal isolates by mass spectrometry.</title>
        <authorList>
            <person name="Sekiguchi Y."/>
            <person name="Tourlousse D.M."/>
        </authorList>
    </citation>
    <scope>NUCLEOTIDE SEQUENCE</scope>
    <source>
        <strain evidence="7">TSL-P1</strain>
    </source>
</reference>
<evidence type="ECO:0000256" key="6">
    <source>
        <dbReference type="SAM" id="Phobius"/>
    </source>
</evidence>
<feature type="transmembrane region" description="Helical" evidence="6">
    <location>
        <begin position="138"/>
        <end position="157"/>
    </location>
</feature>
<accession>A0A9W6GFD0</accession>
<dbReference type="Proteomes" id="UP001144297">
    <property type="component" value="Unassembled WGS sequence"/>
</dbReference>
<dbReference type="GO" id="GO:0015658">
    <property type="term" value="F:branched-chain amino acid transmembrane transporter activity"/>
    <property type="evidence" value="ECO:0007669"/>
    <property type="project" value="InterPro"/>
</dbReference>
<evidence type="ECO:0000256" key="5">
    <source>
        <dbReference type="ARBA" id="ARBA00023136"/>
    </source>
</evidence>
<evidence type="ECO:0000256" key="2">
    <source>
        <dbReference type="ARBA" id="ARBA00022475"/>
    </source>
</evidence>
<proteinExistence type="predicted"/>
<keyword evidence="4 6" id="KW-1133">Transmembrane helix</keyword>
<sequence length="353" mass="39049">MNLMEVNRKKIFITVSLLIIALAPLFLSDFRLNLLAKFLTFCMIAIALDFIWGFGGMLSLGHGIFFGLGAYSMAMYLKLEASGGKLPDFMVWSGLLELPFFWKPFQNFFFALTSSLILPAMVAGFIGYMVFRSRIKGVYFSILTQAMAMIAAILLVGQQPYTGGTNGITNFSTILGFSLSNKNTQLFLYLITAICLVLSFLISQRLINSRFGKVLVAIRDMEDRVRFCGYDPVKYKTFALMFSATITGLAGALFVTQVGIISPAMIGIVPSIEMVIWVAVGGRANLYGAVAGALLVNSAKTYLSESFPDLWLYFQGLLFIVVVLFVPGGIVGLTKKLFRERKKEQNILVSEEK</sequence>
<dbReference type="PANTHER" id="PTHR30482:SF4">
    <property type="entry name" value="SLR1201 PROTEIN"/>
    <property type="match status" value="1"/>
</dbReference>
<evidence type="ECO:0000256" key="1">
    <source>
        <dbReference type="ARBA" id="ARBA00004651"/>
    </source>
</evidence>
<dbReference type="InterPro" id="IPR043428">
    <property type="entry name" value="LivM-like"/>
</dbReference>
<comment type="caution">
    <text evidence="7">The sequence shown here is derived from an EMBL/GenBank/DDBJ whole genome shotgun (WGS) entry which is preliminary data.</text>
</comment>
<feature type="transmembrane region" description="Helical" evidence="6">
    <location>
        <begin position="310"/>
        <end position="333"/>
    </location>
</feature>
<evidence type="ECO:0000256" key="3">
    <source>
        <dbReference type="ARBA" id="ARBA00022692"/>
    </source>
</evidence>
<keyword evidence="2" id="KW-1003">Cell membrane</keyword>
<evidence type="ECO:0000256" key="4">
    <source>
        <dbReference type="ARBA" id="ARBA00022989"/>
    </source>
</evidence>
<name>A0A9W6GFD0_9BACT</name>
<dbReference type="PANTHER" id="PTHR30482">
    <property type="entry name" value="HIGH-AFFINITY BRANCHED-CHAIN AMINO ACID TRANSPORT SYSTEM PERMEASE"/>
    <property type="match status" value="1"/>
</dbReference>
<dbReference type="InterPro" id="IPR017778">
    <property type="entry name" value="ABC_transptr_urea_perm_UrtC"/>
</dbReference>
<evidence type="ECO:0000313" key="7">
    <source>
        <dbReference type="EMBL" id="GLI52965.1"/>
    </source>
</evidence>
<protein>
    <submittedName>
        <fullName evidence="7">Branched-chain amino acid ABC transporter permease</fullName>
    </submittedName>
</protein>
<organism evidence="7 8">
    <name type="scientific">Thermodesulfovibrio yellowstonii</name>
    <dbReference type="NCBI Taxonomy" id="28262"/>
    <lineage>
        <taxon>Bacteria</taxon>
        <taxon>Pseudomonadati</taxon>
        <taxon>Nitrospirota</taxon>
        <taxon>Thermodesulfovibrionia</taxon>
        <taxon>Thermodesulfovibrionales</taxon>
        <taxon>Thermodesulfovibrionaceae</taxon>
        <taxon>Thermodesulfovibrio</taxon>
    </lineage>
</organism>
<feature type="transmembrane region" description="Helical" evidence="6">
    <location>
        <begin position="108"/>
        <end position="131"/>
    </location>
</feature>
<keyword evidence="5 6" id="KW-0472">Membrane</keyword>
<dbReference type="EMBL" id="BSDX01000001">
    <property type="protein sequence ID" value="GLI52965.1"/>
    <property type="molecule type" value="Genomic_DNA"/>
</dbReference>
<feature type="transmembrane region" description="Helical" evidence="6">
    <location>
        <begin position="34"/>
        <end position="54"/>
    </location>
</feature>
<dbReference type="AlphaFoldDB" id="A0A9W6GFD0"/>
<dbReference type="Pfam" id="PF02653">
    <property type="entry name" value="BPD_transp_2"/>
    <property type="match status" value="1"/>
</dbReference>
<dbReference type="NCBIfam" id="TIGR03408">
    <property type="entry name" value="urea_trans_UrtC"/>
    <property type="match status" value="1"/>
</dbReference>
<evidence type="ECO:0000313" key="8">
    <source>
        <dbReference type="Proteomes" id="UP001144297"/>
    </source>
</evidence>
<dbReference type="CDD" id="cd06581">
    <property type="entry name" value="TM_PBP1_LivM_like"/>
    <property type="match status" value="1"/>
</dbReference>
<feature type="transmembrane region" description="Helical" evidence="6">
    <location>
        <begin position="12"/>
        <end position="27"/>
    </location>
</feature>
<dbReference type="InterPro" id="IPR001851">
    <property type="entry name" value="ABC_transp_permease"/>
</dbReference>
<feature type="transmembrane region" description="Helical" evidence="6">
    <location>
        <begin position="186"/>
        <end position="203"/>
    </location>
</feature>
<comment type="subcellular location">
    <subcellularLocation>
        <location evidence="1">Cell membrane</location>
        <topology evidence="1">Multi-pass membrane protein</topology>
    </subcellularLocation>
</comment>
<dbReference type="GO" id="GO:0005886">
    <property type="term" value="C:plasma membrane"/>
    <property type="evidence" value="ECO:0007669"/>
    <property type="project" value="UniProtKB-SubCell"/>
</dbReference>
<gene>
    <name evidence="7" type="ORF">TISLANDTSLP1_06580</name>
</gene>
<feature type="transmembrane region" description="Helical" evidence="6">
    <location>
        <begin position="235"/>
        <end position="254"/>
    </location>
</feature>
<keyword evidence="8" id="KW-1185">Reference proteome</keyword>